<dbReference type="RefSeq" id="WP_092098004.1">
    <property type="nucleotide sequence ID" value="NZ_FOOT01000001.1"/>
</dbReference>
<feature type="domain" description="PD-(D/E)XK endonuclease-like" evidence="1">
    <location>
        <begin position="670"/>
        <end position="970"/>
    </location>
</feature>
<dbReference type="InterPro" id="IPR038726">
    <property type="entry name" value="PDDEXK_AddAB-type"/>
</dbReference>
<gene>
    <name evidence="2" type="ORF">SAMN05421739_101125</name>
</gene>
<organism evidence="2 3">
    <name type="scientific">Pontibacter chinhatensis</name>
    <dbReference type="NCBI Taxonomy" id="1436961"/>
    <lineage>
        <taxon>Bacteria</taxon>
        <taxon>Pseudomonadati</taxon>
        <taxon>Bacteroidota</taxon>
        <taxon>Cytophagia</taxon>
        <taxon>Cytophagales</taxon>
        <taxon>Hymenobacteraceae</taxon>
        <taxon>Pontibacter</taxon>
    </lineage>
</organism>
<evidence type="ECO:0000313" key="3">
    <source>
        <dbReference type="Proteomes" id="UP000198724"/>
    </source>
</evidence>
<sequence>MNPSPTFLELTAKYVYEKYKEHISDLCIVLPSRRASFFFKTALAQASPEPIWSPEVYAMEDFIRSLSKTEVLEPINLQLELFDLMREQDPKLDFDNFVTWAGTLLEDFSRIDQNLVDTKKLFEYLGEAKALERWDPKFLGKELSPTLKKYFSLWDNIEKTYHNLQKRLLENKQAYTGMAFRKVAKDIERIAKESECHQFIFIGLNSLTRSEEKIIRTLLKHEKAEVLFDTDDFYMDEQGLSNRAGSFLRKYKSTWNLPEWRWQQNLLLTDEKEINVIGVANASMQGKLAGQLLQEIREQNPHAQTAIVLPDETLLLPVLHSIPEDVPTYNVTMGLSFRGTPLFNLIDLLFEVHLTGVTQLQSSGYKVYQYHHLSVTKLLTHPFIRRYELSLNDDPEQARYHGMIQQVLDKMVQENRVLITAQELIDLSQHHPLFETLFRTWRDCDDIIVALYDLIELLRQVYTHGRNSIETEYLYIFYTLVKRLDTIFDCREHKISVRSFRKFLYELIGQTRLPFSGEPISEVQIMGMLETRALDFENLIILSVNENVLPAPKRQESLMPYDVLREFGLPTYAETEGAMAYNFYRLLQRAKKINLLYVLPSDTYGSGEKSRFILQLQNDLALRNPKIIFRDMIAAVEQQVMRQYEEDIVVPKSPETLAQLRKELEQGLYPSHLNMYINCSLQYYFTRIAKMQEMDEVEEQLGADQFGTIVHQVLEDFFRPHAQSGSPILAEHVELMLQALPEKVKAEFGKVTRGAKPERGMNYLLYKVAVEVLEKYLQKLKESEELPLYVLRLEDTLATILPVQVGEEIVNVRIAGKADRIDLTGHELRVIDYKTGKVEQNQLRVKPEDVELHFLTDPKYGKARQLWLYEYVLKRVLEEQPETILRNAGHISPLSIAPKSGIISFRNLEPGVLSSEFNFMEEDGATPKDFVAASEELLGDFVRRMLDPEDPIQKTRDLDVCQWCAYREICAR</sequence>
<protein>
    <submittedName>
        <fullName evidence="2">PD-(D/E)XK nuclease superfamily protein</fullName>
    </submittedName>
</protein>
<dbReference type="InterPro" id="IPR027417">
    <property type="entry name" value="P-loop_NTPase"/>
</dbReference>
<reference evidence="3" key="1">
    <citation type="submission" date="2016-10" db="EMBL/GenBank/DDBJ databases">
        <authorList>
            <person name="Varghese N."/>
            <person name="Submissions S."/>
        </authorList>
    </citation>
    <scope>NUCLEOTIDE SEQUENCE [LARGE SCALE GENOMIC DNA]</scope>
    <source>
        <strain evidence="3">LP51</strain>
    </source>
</reference>
<evidence type="ECO:0000259" key="1">
    <source>
        <dbReference type="Pfam" id="PF12705"/>
    </source>
</evidence>
<dbReference type="STRING" id="1436961.SAMN05421739_101125"/>
<dbReference type="EMBL" id="FOOT01000001">
    <property type="protein sequence ID" value="SFF85422.1"/>
    <property type="molecule type" value="Genomic_DNA"/>
</dbReference>
<dbReference type="Proteomes" id="UP000198724">
    <property type="component" value="Unassembled WGS sequence"/>
</dbReference>
<dbReference type="Gene3D" id="3.90.320.10">
    <property type="match status" value="1"/>
</dbReference>
<dbReference type="Pfam" id="PF12705">
    <property type="entry name" value="PDDEXK_1"/>
    <property type="match status" value="1"/>
</dbReference>
<evidence type="ECO:0000313" key="2">
    <source>
        <dbReference type="EMBL" id="SFF85422.1"/>
    </source>
</evidence>
<dbReference type="InterPro" id="IPR011604">
    <property type="entry name" value="PDDEXK-like_dom_sf"/>
</dbReference>
<proteinExistence type="predicted"/>
<dbReference type="OrthoDB" id="9762792at2"/>
<dbReference type="SUPFAM" id="SSF52540">
    <property type="entry name" value="P-loop containing nucleoside triphosphate hydrolases"/>
    <property type="match status" value="1"/>
</dbReference>
<dbReference type="AlphaFoldDB" id="A0A1I2M1F3"/>
<accession>A0A1I2M1F3</accession>
<name>A0A1I2M1F3_9BACT</name>
<keyword evidence="3" id="KW-1185">Reference proteome</keyword>